<dbReference type="GO" id="GO:0046872">
    <property type="term" value="F:metal ion binding"/>
    <property type="evidence" value="ECO:0007669"/>
    <property type="project" value="UniProtKB-KW"/>
</dbReference>
<reference evidence="5 6" key="1">
    <citation type="journal article" date="2015" name="Parasit. Vectors">
        <title>Draft genome of the scabies mite.</title>
        <authorList>
            <person name="Rider S.D.Jr."/>
            <person name="Morgan M.S."/>
            <person name="Arlian L.G."/>
        </authorList>
    </citation>
    <scope>NUCLEOTIDE SEQUENCE [LARGE SCALE GENOMIC DNA]</scope>
    <source>
        <strain evidence="5">Arlian Lab</strain>
    </source>
</reference>
<dbReference type="VEuPathDB" id="VectorBase:SSCA000168"/>
<dbReference type="PROSITE" id="PS51746">
    <property type="entry name" value="PPM_2"/>
    <property type="match status" value="1"/>
</dbReference>
<dbReference type="OrthoDB" id="420076at2759"/>
<evidence type="ECO:0000313" key="6">
    <source>
        <dbReference type="Proteomes" id="UP000616769"/>
    </source>
</evidence>
<dbReference type="AlphaFoldDB" id="A0A132A484"/>
<dbReference type="PROSITE" id="PS01032">
    <property type="entry name" value="PPM_1"/>
    <property type="match status" value="1"/>
</dbReference>
<keyword evidence="1" id="KW-0479">Metal-binding</keyword>
<evidence type="ECO:0000256" key="3">
    <source>
        <dbReference type="ARBA" id="ARBA00022912"/>
    </source>
</evidence>
<dbReference type="CDD" id="cd00143">
    <property type="entry name" value="PP2Cc"/>
    <property type="match status" value="1"/>
</dbReference>
<comment type="caution">
    <text evidence="5">The sequence shown here is derived from an EMBL/GenBank/DDBJ whole genome shotgun (WGS) entry which is preliminary data.</text>
</comment>
<dbReference type="InterPro" id="IPR000222">
    <property type="entry name" value="PP2C_BS"/>
</dbReference>
<sequence>MASLWKKLSRIPNDRIIYERRVKFNRASLGQKFPPQIFYVDKSHRILNFERSTIALRNVSSSFFRDPKRIESYFSAIGGQSDDPPPDLTPEQVTSILRTNESLILNRMMAIEQEIFLQNFSDVIQSKNALKNKKFEKFRTKNLTTNDSIDLRNTDSCRSIEHLWISQIESNQLASNHPTEDRIRITSVNLDTKSDDEQIESKNQVLLLGVFDGHGGGFCADIVSRRLYHYIIVALKAMRIRSKSSQDYFEDCETLRKWLFENVKDLEKSPSIFYHAITNLYEEVVVERMREQIEKFEFNFLMEFFKDEIETPIDEESDQTKRIDSLIKRAFLRCDNDLSIEIESNLMSNNSKAWSHYYYSLAVSGCCTALVLVIDDHFYIASAGDCRAVMGLLREKKSSENSEKDIIIAKKQLRMIELSSEHNSDNINELNRIYSQHAPEEKNFIIRENRLLGQLMPLRAFGDFSFKWSIDKMKQLGLTKAFGSHVIPSFYRSPPYLIVEPEIKVIDLKSSNANHRVLDRFIVLGTDGLWEQFESPRKVIKTVNRYRQNWFELIEAYSSAKLLELDQMLSDRLTLDEIMDRLRDRIQSVPIVHFQPITADDDLIEDINCGTFLLRSALADLSHSIPKMTSIESIVERTEDYEILIDEETFSHHIDQYDQQKRRHSKLVSYLTLPQTVARNFRDDISLIIIGLR</sequence>
<dbReference type="Pfam" id="PF00481">
    <property type="entry name" value="PP2C"/>
    <property type="match status" value="1"/>
</dbReference>
<proteinExistence type="inferred from homology"/>
<keyword evidence="3 4" id="KW-0904">Protein phosphatase</keyword>
<evidence type="ECO:0000313" key="5">
    <source>
        <dbReference type="EMBL" id="KPM05792.1"/>
    </source>
</evidence>
<gene>
    <name evidence="5" type="ORF">QR98_0042640</name>
</gene>
<accession>A0A132A484</accession>
<dbReference type="EMBL" id="JXLN01010468">
    <property type="protein sequence ID" value="KPM05792.1"/>
    <property type="molecule type" value="Genomic_DNA"/>
</dbReference>
<dbReference type="Proteomes" id="UP000616769">
    <property type="component" value="Unassembled WGS sequence"/>
</dbReference>
<comment type="similarity">
    <text evidence="4">Belongs to the PP2C family.</text>
</comment>
<evidence type="ECO:0000256" key="1">
    <source>
        <dbReference type="ARBA" id="ARBA00022723"/>
    </source>
</evidence>
<dbReference type="Gene3D" id="3.60.40.10">
    <property type="entry name" value="PPM-type phosphatase domain"/>
    <property type="match status" value="1"/>
</dbReference>
<evidence type="ECO:0000256" key="4">
    <source>
        <dbReference type="RuleBase" id="RU003465"/>
    </source>
</evidence>
<name>A0A132A484_SARSC</name>
<dbReference type="PANTHER" id="PTHR13832">
    <property type="entry name" value="PROTEIN PHOSPHATASE 2C"/>
    <property type="match status" value="1"/>
</dbReference>
<dbReference type="SUPFAM" id="SSF81606">
    <property type="entry name" value="PP2C-like"/>
    <property type="match status" value="1"/>
</dbReference>
<dbReference type="PANTHER" id="PTHR13832:SF792">
    <property type="entry name" value="GM14286P"/>
    <property type="match status" value="1"/>
</dbReference>
<keyword evidence="5" id="KW-0670">Pyruvate</keyword>
<protein>
    <submittedName>
        <fullName evidence="5">Pyruvate dehydrogenase [acetyl-transferring]-phosphatase 1-like protein</fullName>
    </submittedName>
</protein>
<dbReference type="InterPro" id="IPR015655">
    <property type="entry name" value="PP2C"/>
</dbReference>
<dbReference type="GO" id="GO:0004741">
    <property type="term" value="F:[pyruvate dehydrogenase (acetyl-transferring)]-phosphatase activity"/>
    <property type="evidence" value="ECO:0007669"/>
    <property type="project" value="TreeGrafter"/>
</dbReference>
<dbReference type="GO" id="GO:0005739">
    <property type="term" value="C:mitochondrion"/>
    <property type="evidence" value="ECO:0007669"/>
    <property type="project" value="TreeGrafter"/>
</dbReference>
<organism evidence="5 6">
    <name type="scientific">Sarcoptes scabiei</name>
    <name type="common">Itch mite</name>
    <name type="synonym">Acarus scabiei</name>
    <dbReference type="NCBI Taxonomy" id="52283"/>
    <lineage>
        <taxon>Eukaryota</taxon>
        <taxon>Metazoa</taxon>
        <taxon>Ecdysozoa</taxon>
        <taxon>Arthropoda</taxon>
        <taxon>Chelicerata</taxon>
        <taxon>Arachnida</taxon>
        <taxon>Acari</taxon>
        <taxon>Acariformes</taxon>
        <taxon>Sarcoptiformes</taxon>
        <taxon>Astigmata</taxon>
        <taxon>Psoroptidia</taxon>
        <taxon>Sarcoptoidea</taxon>
        <taxon>Sarcoptidae</taxon>
        <taxon>Sarcoptinae</taxon>
        <taxon>Sarcoptes</taxon>
    </lineage>
</organism>
<evidence type="ECO:0000256" key="2">
    <source>
        <dbReference type="ARBA" id="ARBA00022801"/>
    </source>
</evidence>
<dbReference type="SMART" id="SM00332">
    <property type="entry name" value="PP2Cc"/>
    <property type="match status" value="1"/>
</dbReference>
<dbReference type="InterPro" id="IPR036457">
    <property type="entry name" value="PPM-type-like_dom_sf"/>
</dbReference>
<keyword evidence="2 4" id="KW-0378">Hydrolase</keyword>
<dbReference type="InterPro" id="IPR001932">
    <property type="entry name" value="PPM-type_phosphatase-like_dom"/>
</dbReference>